<feature type="transmembrane region" description="Helical" evidence="7">
    <location>
        <begin position="614"/>
        <end position="635"/>
    </location>
</feature>
<feature type="domain" description="DUF5979" evidence="9">
    <location>
        <begin position="378"/>
        <end position="481"/>
    </location>
</feature>
<evidence type="ECO:0000313" key="10">
    <source>
        <dbReference type="EMBL" id="SQG52679.1"/>
    </source>
</evidence>
<dbReference type="Gene3D" id="2.60.40.1280">
    <property type="match status" value="1"/>
</dbReference>
<keyword evidence="4" id="KW-0732">Signal</keyword>
<feature type="compositionally biased region" description="Pro residues" evidence="6">
    <location>
        <begin position="577"/>
        <end position="586"/>
    </location>
</feature>
<evidence type="ECO:0000256" key="1">
    <source>
        <dbReference type="ARBA" id="ARBA00004168"/>
    </source>
</evidence>
<gene>
    <name evidence="10" type="ORF">NCTC7908_01859</name>
</gene>
<accession>A0ABD7MUS3</accession>
<dbReference type="AlphaFoldDB" id="A0ABD7MUS3"/>
<feature type="region of interest" description="Disordered" evidence="6">
    <location>
        <begin position="570"/>
        <end position="600"/>
    </location>
</feature>
<name>A0ABD7MUS3_CORUL</name>
<evidence type="ECO:0000259" key="8">
    <source>
        <dbReference type="Pfam" id="PF17961"/>
    </source>
</evidence>
<keyword evidence="7" id="KW-1133">Transmembrane helix</keyword>
<dbReference type="Pfam" id="PF17961">
    <property type="entry name" value="Big_8"/>
    <property type="match status" value="1"/>
</dbReference>
<dbReference type="SUPFAM" id="SSF49401">
    <property type="entry name" value="Bacterial adhesins"/>
    <property type="match status" value="1"/>
</dbReference>
<dbReference type="RefSeq" id="WP_095075855.1">
    <property type="nucleotide sequence ID" value="NZ_CP068134.1"/>
</dbReference>
<feature type="domain" description="SDR-like Ig" evidence="8">
    <location>
        <begin position="76"/>
        <end position="162"/>
    </location>
</feature>
<keyword evidence="7" id="KW-0812">Transmembrane</keyword>
<dbReference type="Proteomes" id="UP000248741">
    <property type="component" value="Chromosome 1"/>
</dbReference>
<proteinExistence type="predicted"/>
<evidence type="ECO:0000256" key="2">
    <source>
        <dbReference type="ARBA" id="ARBA00022512"/>
    </source>
</evidence>
<protein>
    <submittedName>
        <fullName evidence="10">Secreted LPxTG protein</fullName>
    </submittedName>
</protein>
<evidence type="ECO:0000256" key="5">
    <source>
        <dbReference type="ARBA" id="ARBA00023088"/>
    </source>
</evidence>
<evidence type="ECO:0000256" key="6">
    <source>
        <dbReference type="SAM" id="MobiDB-lite"/>
    </source>
</evidence>
<sequence length="642" mass="68369">MENMSFPARSQRAGKLLCVVACAIALVSSLMMFATGQPLARAEAVCSGGDWSDLTWKDEHSNPSLRDNTYHGPGSHAEVQFEWKAKADAKQGDKITFTLPPQLQGVDTGSILLQDSKNELVARGSWDSGRKSFVITLEQFANTHFNVQGTAFVSAKWNRDGIDGDPKKFEGALNFNGCGSGSLNGKYEEGSEGDSHETSKIGEYRGYDSVNKVHKVQWTVGLSGKTGNGQRVLVTDNAPAGWNFACDGKYNDGYAPVYVSSFTKGDPSGERRHQIFNAQNSDTGGMRYGFGDSIKNDDGFLAGYSYKLNCTPQQVSVELPYGISPESSPLISLLTISTEKPALGSTIYNTAEVNGKNISGSVTFPSAGGQGRGSKGGFTIEKIVSGEHTSKQFSFEWSCTSQSKETKSGTIKLANGDVHHEKQLDKGASCVIKEEDADAASEKKHSLKWSVDGEDKEGESVAISIRQPEEQAVQVVATNIYYQEEPEIPPVPPTTTSSSSPSTTASTETTTKTTTTTTTATKTTEPSATTTTSAPPSAPRTTEPTRTPRNPLLPIPIPIPIPLPPAPPVTTTVTPHAPAPVPPPATPSIASSKPVDAAPQPPAKRLLARTGASVAGLVIPALFLMIGGMGLLMIIRRKRNSE</sequence>
<evidence type="ECO:0000256" key="4">
    <source>
        <dbReference type="ARBA" id="ARBA00022729"/>
    </source>
</evidence>
<feature type="compositionally biased region" description="Low complexity" evidence="6">
    <location>
        <begin position="494"/>
        <end position="550"/>
    </location>
</feature>
<dbReference type="InterPro" id="IPR011252">
    <property type="entry name" value="Fibrogen-bd_dom1"/>
</dbReference>
<evidence type="ECO:0000256" key="7">
    <source>
        <dbReference type="SAM" id="Phobius"/>
    </source>
</evidence>
<keyword evidence="5" id="KW-0572">Peptidoglycan-anchor</keyword>
<comment type="subcellular location">
    <subcellularLocation>
        <location evidence="1">Secreted</location>
        <location evidence="1">Cell wall</location>
        <topology evidence="1">Peptidoglycan-anchor</topology>
    </subcellularLocation>
</comment>
<keyword evidence="3" id="KW-0964">Secreted</keyword>
<dbReference type="InterPro" id="IPR041171">
    <property type="entry name" value="SDR_Ig"/>
</dbReference>
<dbReference type="Pfam" id="PF19407">
    <property type="entry name" value="DUF5979"/>
    <property type="match status" value="1"/>
</dbReference>
<keyword evidence="7" id="KW-0472">Membrane</keyword>
<evidence type="ECO:0000259" key="9">
    <source>
        <dbReference type="Pfam" id="PF19407"/>
    </source>
</evidence>
<reference evidence="10 11" key="1">
    <citation type="submission" date="2018-06" db="EMBL/GenBank/DDBJ databases">
        <authorList>
            <consortium name="Pathogen Informatics"/>
            <person name="Doyle S."/>
        </authorList>
    </citation>
    <scope>NUCLEOTIDE SEQUENCE [LARGE SCALE GENOMIC DNA]</scope>
    <source>
        <strain evidence="10 11">NCTC7908</strain>
    </source>
</reference>
<organism evidence="10 11">
    <name type="scientific">Corynebacterium ulcerans</name>
    <dbReference type="NCBI Taxonomy" id="65058"/>
    <lineage>
        <taxon>Bacteria</taxon>
        <taxon>Bacillati</taxon>
        <taxon>Actinomycetota</taxon>
        <taxon>Actinomycetes</taxon>
        <taxon>Mycobacteriales</taxon>
        <taxon>Corynebacteriaceae</taxon>
        <taxon>Corynebacterium</taxon>
    </lineage>
</organism>
<feature type="region of interest" description="Disordered" evidence="6">
    <location>
        <begin position="485"/>
        <end position="551"/>
    </location>
</feature>
<evidence type="ECO:0000256" key="3">
    <source>
        <dbReference type="ARBA" id="ARBA00022525"/>
    </source>
</evidence>
<dbReference type="InterPro" id="IPR046022">
    <property type="entry name" value="DUF5979"/>
</dbReference>
<dbReference type="InterPro" id="IPR008966">
    <property type="entry name" value="Adhesion_dom_sf"/>
</dbReference>
<keyword evidence="2" id="KW-0134">Cell wall</keyword>
<dbReference type="EMBL" id="LS483400">
    <property type="protein sequence ID" value="SQG52679.1"/>
    <property type="molecule type" value="Genomic_DNA"/>
</dbReference>
<evidence type="ECO:0000313" key="11">
    <source>
        <dbReference type="Proteomes" id="UP000248741"/>
    </source>
</evidence>